<dbReference type="Proteomes" id="UP000234384">
    <property type="component" value="Unassembled WGS sequence"/>
</dbReference>
<evidence type="ECO:0000256" key="2">
    <source>
        <dbReference type="ARBA" id="ARBA00022723"/>
    </source>
</evidence>
<dbReference type="GO" id="GO:0031419">
    <property type="term" value="F:cobalamin binding"/>
    <property type="evidence" value="ECO:0007669"/>
    <property type="project" value="InterPro"/>
</dbReference>
<gene>
    <name evidence="6" type="ORF">CYJ57_01055</name>
</gene>
<evidence type="ECO:0000259" key="4">
    <source>
        <dbReference type="PROSITE" id="PS51332"/>
    </source>
</evidence>
<comment type="caution">
    <text evidence="6">The sequence shown here is derived from an EMBL/GenBank/DDBJ whole genome shotgun (WGS) entry which is preliminary data.</text>
</comment>
<evidence type="ECO:0000259" key="5">
    <source>
        <dbReference type="PROSITE" id="PS51337"/>
    </source>
</evidence>
<dbReference type="InterPro" id="IPR050554">
    <property type="entry name" value="Met_Synthase/Corrinoid"/>
</dbReference>
<feature type="domain" description="B12-binding" evidence="4">
    <location>
        <begin position="94"/>
        <end position="221"/>
    </location>
</feature>
<dbReference type="AlphaFoldDB" id="A0A2I1K4K5"/>
<dbReference type="RefSeq" id="WP_101953721.1">
    <property type="nucleotide sequence ID" value="NZ_PKHE01000002.1"/>
</dbReference>
<dbReference type="Gene3D" id="1.10.1240.10">
    <property type="entry name" value="Methionine synthase domain"/>
    <property type="match status" value="1"/>
</dbReference>
<comment type="similarity">
    <text evidence="1">Belongs to the methylamine corrinoid protein family.</text>
</comment>
<keyword evidence="3" id="KW-0170">Cobalt</keyword>
<dbReference type="FunFam" id="3.40.50.280:FF:000003">
    <property type="entry name" value="Dimethylamine methyltransferase corrinoid protein"/>
    <property type="match status" value="1"/>
</dbReference>
<dbReference type="PROSITE" id="PS51337">
    <property type="entry name" value="B12_BINDING_NTER"/>
    <property type="match status" value="1"/>
</dbReference>
<evidence type="ECO:0000313" key="6">
    <source>
        <dbReference type="EMBL" id="PKY90482.1"/>
    </source>
</evidence>
<dbReference type="PANTHER" id="PTHR45833:SF1">
    <property type="entry name" value="METHIONINE SYNTHASE"/>
    <property type="match status" value="1"/>
</dbReference>
<dbReference type="GO" id="GO:0046872">
    <property type="term" value="F:metal ion binding"/>
    <property type="evidence" value="ECO:0007669"/>
    <property type="project" value="UniProtKB-KW"/>
</dbReference>
<dbReference type="CDD" id="cd02070">
    <property type="entry name" value="corrinoid_protein_B12-BD"/>
    <property type="match status" value="1"/>
</dbReference>
<dbReference type="SUPFAM" id="SSF47644">
    <property type="entry name" value="Methionine synthase domain"/>
    <property type="match status" value="1"/>
</dbReference>
<keyword evidence="2" id="KW-0479">Metal-binding</keyword>
<dbReference type="GO" id="GO:0008705">
    <property type="term" value="F:methionine synthase activity"/>
    <property type="evidence" value="ECO:0007669"/>
    <property type="project" value="TreeGrafter"/>
</dbReference>
<dbReference type="SMART" id="SM01018">
    <property type="entry name" value="B12-binding_2"/>
    <property type="match status" value="1"/>
</dbReference>
<proteinExistence type="inferred from homology"/>
<feature type="domain" description="B12-binding N-terminal" evidence="5">
    <location>
        <begin position="1"/>
        <end position="92"/>
    </location>
</feature>
<dbReference type="GO" id="GO:0005829">
    <property type="term" value="C:cytosol"/>
    <property type="evidence" value="ECO:0007669"/>
    <property type="project" value="TreeGrafter"/>
</dbReference>
<dbReference type="PROSITE" id="PS51332">
    <property type="entry name" value="B12_BINDING"/>
    <property type="match status" value="1"/>
</dbReference>
<dbReference type="Pfam" id="PF02607">
    <property type="entry name" value="B12-binding_2"/>
    <property type="match status" value="1"/>
</dbReference>
<dbReference type="EMBL" id="PKHE01000002">
    <property type="protein sequence ID" value="PKY90482.1"/>
    <property type="molecule type" value="Genomic_DNA"/>
</dbReference>
<dbReference type="GO" id="GO:0046653">
    <property type="term" value="P:tetrahydrofolate metabolic process"/>
    <property type="evidence" value="ECO:0007669"/>
    <property type="project" value="TreeGrafter"/>
</dbReference>
<dbReference type="Pfam" id="PF02310">
    <property type="entry name" value="B12-binding"/>
    <property type="match status" value="1"/>
</dbReference>
<evidence type="ECO:0000256" key="1">
    <source>
        <dbReference type="ARBA" id="ARBA00010854"/>
    </source>
</evidence>
<dbReference type="GO" id="GO:0050667">
    <property type="term" value="P:homocysteine metabolic process"/>
    <property type="evidence" value="ECO:0007669"/>
    <property type="project" value="TreeGrafter"/>
</dbReference>
<protein>
    <submittedName>
        <fullName evidence="6">Cobalamin-binding protein</fullName>
    </submittedName>
</protein>
<dbReference type="InterPro" id="IPR036594">
    <property type="entry name" value="Meth_synthase_dom"/>
</dbReference>
<dbReference type="InterPro" id="IPR036724">
    <property type="entry name" value="Cobalamin-bd_sf"/>
</dbReference>
<dbReference type="PANTHER" id="PTHR45833">
    <property type="entry name" value="METHIONINE SYNTHASE"/>
    <property type="match status" value="1"/>
</dbReference>
<dbReference type="InterPro" id="IPR006158">
    <property type="entry name" value="Cobalamin-bd"/>
</dbReference>
<reference evidence="6 7" key="1">
    <citation type="submission" date="2017-12" db="EMBL/GenBank/DDBJ databases">
        <title>Phylogenetic diversity of female urinary microbiome.</title>
        <authorList>
            <person name="Thomas-White K."/>
            <person name="Wolfe A.J."/>
        </authorList>
    </citation>
    <scope>NUCLEOTIDE SEQUENCE [LARGE SCALE GENOMIC DNA]</scope>
    <source>
        <strain evidence="6 7">UMB0898</strain>
    </source>
</reference>
<accession>A0A2I1K4K5</accession>
<dbReference type="InterPro" id="IPR003759">
    <property type="entry name" value="Cbl-bd_cap"/>
</dbReference>
<dbReference type="SUPFAM" id="SSF52242">
    <property type="entry name" value="Cobalamin (vitamin B12)-binding domain"/>
    <property type="match status" value="1"/>
</dbReference>
<dbReference type="OrthoDB" id="9803687at2"/>
<sequence length="223" mass="24666">MEEQDKLLKRISDLVLDMDEEGIVDAVREYLDAGFDPEVAVLDGLVDGMNRAGELFAEEEYYVTDLLFCADTFELGMEILQPILMERVDTRADLPKVVIGTVEGDTHDIGKNLCHIMLEAGGFEVIDLGKDVPLQNFIDEAVAQDAHLIGLSALMTTTMGGMRRVIELLEEQGLRQQIKVMIGGSPVSQAFCDEIGADGYSENAFECVELAKRLTHHTEIESK</sequence>
<name>A0A2I1K4K5_9LACT</name>
<organism evidence="6 7">
    <name type="scientific">Falseniella ignava</name>
    <dbReference type="NCBI Taxonomy" id="137730"/>
    <lineage>
        <taxon>Bacteria</taxon>
        <taxon>Bacillati</taxon>
        <taxon>Bacillota</taxon>
        <taxon>Bacilli</taxon>
        <taxon>Lactobacillales</taxon>
        <taxon>Aerococcaceae</taxon>
        <taxon>Falseniella</taxon>
    </lineage>
</organism>
<evidence type="ECO:0000313" key="7">
    <source>
        <dbReference type="Proteomes" id="UP000234384"/>
    </source>
</evidence>
<dbReference type="Gene3D" id="3.40.50.280">
    <property type="entry name" value="Cobalamin-binding domain"/>
    <property type="match status" value="1"/>
</dbReference>
<evidence type="ECO:0000256" key="3">
    <source>
        <dbReference type="ARBA" id="ARBA00023285"/>
    </source>
</evidence>